<dbReference type="STRING" id="1926881.BTJ39_22325"/>
<keyword evidence="1" id="KW-1188">Viral release from host cell</keyword>
<dbReference type="PANTHER" id="PTHR41328:SF2">
    <property type="entry name" value="TERMINASE SMALL SUBUNIT"/>
    <property type="match status" value="1"/>
</dbReference>
<sequence>MALTDKQEMFCREYLIDLNATQAAIRAGYSEKTARKIGSENLSKPDVQNRIAELKVQRNEQVNIDASYVLRRLVEIDQMDVLDIVRDDLSLKPVTDWPASWRRYISGFDLAEMFEYTGEDGGKELSGILKKIKWPDKVKNLELLGKHVTIQAFKDNVKNELVGPNGLPLAAPTFVVSFGADDDDSGEET</sequence>
<evidence type="ECO:0000256" key="1">
    <source>
        <dbReference type="ARBA" id="ARBA00022612"/>
    </source>
</evidence>
<evidence type="ECO:0000256" key="2">
    <source>
        <dbReference type="ARBA" id="ARBA00023219"/>
    </source>
</evidence>
<dbReference type="EMBL" id="MRUL01000028">
    <property type="protein sequence ID" value="OON35615.1"/>
    <property type="molecule type" value="Genomic_DNA"/>
</dbReference>
<dbReference type="OrthoDB" id="8227562at2"/>
<dbReference type="Proteomes" id="UP000190667">
    <property type="component" value="Unassembled WGS sequence"/>
</dbReference>
<dbReference type="InterPro" id="IPR052404">
    <property type="entry name" value="SPP1-like_terminase"/>
</dbReference>
<dbReference type="InterPro" id="IPR005335">
    <property type="entry name" value="Terminase_ssu"/>
</dbReference>
<keyword evidence="2" id="KW-0231">Viral genome packaging</keyword>
<dbReference type="PANTHER" id="PTHR41328">
    <property type="entry name" value="TERMINASE SMALL SUBUNIT-RELATED"/>
    <property type="match status" value="1"/>
</dbReference>
<keyword evidence="4" id="KW-1185">Reference proteome</keyword>
<protein>
    <submittedName>
        <fullName evidence="3">Terminase small subunit</fullName>
    </submittedName>
</protein>
<gene>
    <name evidence="3" type="ORF">BTJ39_22325</name>
</gene>
<organism evidence="3 4">
    <name type="scientific">Izhakiella australiensis</name>
    <dbReference type="NCBI Taxonomy" id="1926881"/>
    <lineage>
        <taxon>Bacteria</taxon>
        <taxon>Pseudomonadati</taxon>
        <taxon>Pseudomonadota</taxon>
        <taxon>Gammaproteobacteria</taxon>
        <taxon>Enterobacterales</taxon>
        <taxon>Erwiniaceae</taxon>
        <taxon>Izhakiella</taxon>
    </lineage>
</organism>
<comment type="caution">
    <text evidence="3">The sequence shown here is derived from an EMBL/GenBank/DDBJ whole genome shotgun (WGS) entry which is preliminary data.</text>
</comment>
<dbReference type="RefSeq" id="WP_078004888.1">
    <property type="nucleotide sequence ID" value="NZ_MRUL01000028.1"/>
</dbReference>
<dbReference type="GO" id="GO:0051276">
    <property type="term" value="P:chromosome organization"/>
    <property type="evidence" value="ECO:0007669"/>
    <property type="project" value="InterPro"/>
</dbReference>
<accession>A0A1S8Y9N1</accession>
<proteinExistence type="predicted"/>
<dbReference type="Pfam" id="PF03592">
    <property type="entry name" value="Terminase_2"/>
    <property type="match status" value="1"/>
</dbReference>
<dbReference type="Gene3D" id="1.10.10.1400">
    <property type="entry name" value="Terminase, small subunit, N-terminal DNA-binding domain, HTH motif"/>
    <property type="match status" value="1"/>
</dbReference>
<dbReference type="AlphaFoldDB" id="A0A1S8Y9N1"/>
<evidence type="ECO:0000313" key="4">
    <source>
        <dbReference type="Proteomes" id="UP000190667"/>
    </source>
</evidence>
<name>A0A1S8Y9N1_9GAMM</name>
<evidence type="ECO:0000313" key="3">
    <source>
        <dbReference type="EMBL" id="OON35615.1"/>
    </source>
</evidence>
<reference evidence="3 4" key="1">
    <citation type="submission" date="2016-12" db="EMBL/GenBank/DDBJ databases">
        <title>Izhakiella australiana sp. nov. of genus Izhakiella isolated from Australian desert.</title>
        <authorList>
            <person name="Ji M."/>
        </authorList>
    </citation>
    <scope>NUCLEOTIDE SEQUENCE [LARGE SCALE GENOMIC DNA]</scope>
    <source>
        <strain evidence="3 4">D4N98</strain>
    </source>
</reference>
<dbReference type="InterPro" id="IPR038713">
    <property type="entry name" value="Terminase_Gp1_N_sf"/>
</dbReference>